<feature type="transmembrane region" description="Helical" evidence="6">
    <location>
        <begin position="266"/>
        <end position="288"/>
    </location>
</feature>
<dbReference type="EMBL" id="JBHSBB010000010">
    <property type="protein sequence ID" value="MFC4032715.1"/>
    <property type="molecule type" value="Genomic_DNA"/>
</dbReference>
<keyword evidence="3 6" id="KW-0812">Transmembrane</keyword>
<dbReference type="InterPro" id="IPR042094">
    <property type="entry name" value="T2SS_GspF_sf"/>
</dbReference>
<accession>A0ABV8HL26</accession>
<evidence type="ECO:0000259" key="8">
    <source>
        <dbReference type="Pfam" id="PF19359"/>
    </source>
</evidence>
<reference evidence="10" key="1">
    <citation type="journal article" date="2019" name="Int. J. Syst. Evol. Microbiol.">
        <title>The Global Catalogue of Microorganisms (GCM) 10K type strain sequencing project: providing services to taxonomists for standard genome sequencing and annotation.</title>
        <authorList>
            <consortium name="The Broad Institute Genomics Platform"/>
            <consortium name="The Broad Institute Genome Sequencing Center for Infectious Disease"/>
            <person name="Wu L."/>
            <person name="Ma J."/>
        </authorList>
    </citation>
    <scope>NUCLEOTIDE SEQUENCE [LARGE SCALE GENOMIC DNA]</scope>
    <source>
        <strain evidence="10">CGMCC 4.7237</strain>
    </source>
</reference>
<dbReference type="RefSeq" id="WP_386429817.1">
    <property type="nucleotide sequence ID" value="NZ_JBHSBB010000010.1"/>
</dbReference>
<dbReference type="Gene3D" id="1.20.81.30">
    <property type="entry name" value="Type II secretion system (T2SS), domain F"/>
    <property type="match status" value="1"/>
</dbReference>
<dbReference type="InterPro" id="IPR045980">
    <property type="entry name" value="DUF5936"/>
</dbReference>
<evidence type="ECO:0000256" key="2">
    <source>
        <dbReference type="ARBA" id="ARBA00022475"/>
    </source>
</evidence>
<evidence type="ECO:0000256" key="1">
    <source>
        <dbReference type="ARBA" id="ARBA00004651"/>
    </source>
</evidence>
<keyword evidence="10" id="KW-1185">Reference proteome</keyword>
<dbReference type="Pfam" id="PF19359">
    <property type="entry name" value="DUF5936"/>
    <property type="match status" value="1"/>
</dbReference>
<gene>
    <name evidence="9" type="ORF">ACFO3J_14640</name>
</gene>
<evidence type="ECO:0000256" key="3">
    <source>
        <dbReference type="ARBA" id="ARBA00022692"/>
    </source>
</evidence>
<dbReference type="PANTHER" id="PTHR35007">
    <property type="entry name" value="INTEGRAL MEMBRANE PROTEIN-RELATED"/>
    <property type="match status" value="1"/>
</dbReference>
<evidence type="ECO:0000256" key="4">
    <source>
        <dbReference type="ARBA" id="ARBA00022989"/>
    </source>
</evidence>
<keyword evidence="4 6" id="KW-1133">Transmembrane helix</keyword>
<proteinExistence type="predicted"/>
<comment type="caution">
    <text evidence="9">The sequence shown here is derived from an EMBL/GenBank/DDBJ whole genome shotgun (WGS) entry which is preliminary data.</text>
</comment>
<dbReference type="Proteomes" id="UP001595765">
    <property type="component" value="Unassembled WGS sequence"/>
</dbReference>
<sequence>MTPFGLGLLLALVIALCAVGVVYAVGLLRADVKLPDDLALALEVGRTRTTRTGNAIDRLGIRWVPMVLRLMGPARIARIRARLDHAGHPYGLTVERYAARRAVYGVVGGLGGLALLSRSSWLLALLVFAYGWWFADFTIWMAIRRRRDDIERTLPDFLDVLAVVVSAGLGFRQALERVNAVYKGPWSDEIRVALRQMDVGVSRREAFDQLRKRNGSEQVAQFVSALQQGEELGAPIARTLLQIAQDMRRAEAQNARRRAARMVPRATGVITLLLVPATMILLISGTIIGSQTNFGNIFGNG</sequence>
<dbReference type="PANTHER" id="PTHR35007:SF2">
    <property type="entry name" value="PILUS ASSEMBLE PROTEIN"/>
    <property type="match status" value="1"/>
</dbReference>
<name>A0ABV8HL26_9ACTN</name>
<evidence type="ECO:0000256" key="6">
    <source>
        <dbReference type="SAM" id="Phobius"/>
    </source>
</evidence>
<dbReference type="Pfam" id="PF00482">
    <property type="entry name" value="T2SSF"/>
    <property type="match status" value="1"/>
</dbReference>
<evidence type="ECO:0000313" key="9">
    <source>
        <dbReference type="EMBL" id="MFC4032715.1"/>
    </source>
</evidence>
<comment type="subcellular location">
    <subcellularLocation>
        <location evidence="1">Cell membrane</location>
        <topology evidence="1">Multi-pass membrane protein</topology>
    </subcellularLocation>
</comment>
<keyword evidence="2" id="KW-1003">Cell membrane</keyword>
<evidence type="ECO:0000259" key="7">
    <source>
        <dbReference type="Pfam" id="PF00482"/>
    </source>
</evidence>
<organism evidence="9 10">
    <name type="scientific">Streptomyces polygonati</name>
    <dbReference type="NCBI Taxonomy" id="1617087"/>
    <lineage>
        <taxon>Bacteria</taxon>
        <taxon>Bacillati</taxon>
        <taxon>Actinomycetota</taxon>
        <taxon>Actinomycetes</taxon>
        <taxon>Kitasatosporales</taxon>
        <taxon>Streptomycetaceae</taxon>
        <taxon>Streptomyces</taxon>
    </lineage>
</organism>
<dbReference type="InterPro" id="IPR018076">
    <property type="entry name" value="T2SS_GspF_dom"/>
</dbReference>
<evidence type="ECO:0000256" key="5">
    <source>
        <dbReference type="ARBA" id="ARBA00023136"/>
    </source>
</evidence>
<feature type="domain" description="Type II secretion system protein GspF" evidence="7">
    <location>
        <begin position="157"/>
        <end position="283"/>
    </location>
</feature>
<feature type="domain" description="DUF5936" evidence="8">
    <location>
        <begin position="7"/>
        <end position="146"/>
    </location>
</feature>
<keyword evidence="5 6" id="KW-0472">Membrane</keyword>
<evidence type="ECO:0000313" key="10">
    <source>
        <dbReference type="Proteomes" id="UP001595765"/>
    </source>
</evidence>
<feature type="transmembrane region" description="Helical" evidence="6">
    <location>
        <begin position="121"/>
        <end position="143"/>
    </location>
</feature>
<protein>
    <submittedName>
        <fullName evidence="9">DUF5936 domain-containing protein</fullName>
    </submittedName>
</protein>